<dbReference type="AlphaFoldDB" id="A0A9D1SWX1"/>
<organism evidence="9 10">
    <name type="scientific">Candidatus Stercoripulliclostridium merdipullorum</name>
    <dbReference type="NCBI Taxonomy" id="2840952"/>
    <lineage>
        <taxon>Bacteria</taxon>
        <taxon>Bacillati</taxon>
        <taxon>Bacillota</taxon>
        <taxon>Clostridia</taxon>
        <taxon>Eubacteriales</taxon>
        <taxon>Candidatus Stercoripulliclostridium</taxon>
    </lineage>
</organism>
<dbReference type="Gene3D" id="3.20.20.150">
    <property type="entry name" value="Divalent-metal-dependent TIM barrel enzymes"/>
    <property type="match status" value="1"/>
</dbReference>
<dbReference type="PROSITE" id="PS00729">
    <property type="entry name" value="AP_NUCLEASE_F2_1"/>
    <property type="match status" value="1"/>
</dbReference>
<reference evidence="9" key="2">
    <citation type="journal article" date="2021" name="PeerJ">
        <title>Extensive microbial diversity within the chicken gut microbiome revealed by metagenomics and culture.</title>
        <authorList>
            <person name="Gilroy R."/>
            <person name="Ravi A."/>
            <person name="Getino M."/>
            <person name="Pursley I."/>
            <person name="Horton D.L."/>
            <person name="Alikhan N.F."/>
            <person name="Baker D."/>
            <person name="Gharbi K."/>
            <person name="Hall N."/>
            <person name="Watson M."/>
            <person name="Adriaenssens E.M."/>
            <person name="Foster-Nyarko E."/>
            <person name="Jarju S."/>
            <person name="Secka A."/>
            <person name="Antonio M."/>
            <person name="Oren A."/>
            <person name="Chaudhuri R.R."/>
            <person name="La Ragione R."/>
            <person name="Hildebrand F."/>
            <person name="Pallen M.J."/>
        </authorList>
    </citation>
    <scope>NUCLEOTIDE SEQUENCE</scope>
    <source>
        <strain evidence="9">23406</strain>
    </source>
</reference>
<dbReference type="EMBL" id="DVOH01000022">
    <property type="protein sequence ID" value="HIV00068.1"/>
    <property type="molecule type" value="Genomic_DNA"/>
</dbReference>
<keyword evidence="4" id="KW-0227">DNA damage</keyword>
<dbReference type="InterPro" id="IPR001719">
    <property type="entry name" value="AP_endonuc_2"/>
</dbReference>
<comment type="caution">
    <text evidence="9">The sequence shown here is derived from an EMBL/GenBank/DDBJ whole genome shotgun (WGS) entry which is preliminary data.</text>
</comment>
<proteinExistence type="inferred from homology"/>
<keyword evidence="3" id="KW-0479">Metal-binding</keyword>
<name>A0A9D1SWX1_9FIRM</name>
<sequence>MIKFGVAGNSKSFYDEGYTATVQAAEWCRNRGLDVFEYSFGKGVNLSIDTAGAIGKEFARCGIELTAHAPYFINFANPDPEKIEKSIQYVISTIKRLDAFGGDRVVVHPASQGKMSREEAFALTKQNVGLLAESLRLNGLDRYKICLETMGKTGQIGTVDEIVELCAIDAMFYPCMDFGHINAREQGILKSAVNYNTIIQKMLDFLPKHKVFNMHVHFSKIEYGAKGEIRHLTFSDTVYGPEFDDFNESLHLFGLEPVIISESDGTQAEDAAEMKRRYFSYSV</sequence>
<comment type="similarity">
    <text evidence="2">Belongs to the AP endonuclease 2 family.</text>
</comment>
<dbReference type="PANTHER" id="PTHR21445:SF0">
    <property type="entry name" value="APURINIC-APYRIMIDINIC ENDONUCLEASE"/>
    <property type="match status" value="1"/>
</dbReference>
<evidence type="ECO:0000256" key="3">
    <source>
        <dbReference type="ARBA" id="ARBA00022723"/>
    </source>
</evidence>
<dbReference type="PANTHER" id="PTHR21445">
    <property type="entry name" value="ENDONUCLEASE IV ENDODEOXYRIBONUCLEASE IV"/>
    <property type="match status" value="1"/>
</dbReference>
<gene>
    <name evidence="9" type="ORF">IAB14_03005</name>
</gene>
<dbReference type="GO" id="GO:0003677">
    <property type="term" value="F:DNA binding"/>
    <property type="evidence" value="ECO:0007669"/>
    <property type="project" value="InterPro"/>
</dbReference>
<dbReference type="GO" id="GO:0008081">
    <property type="term" value="F:phosphoric diester hydrolase activity"/>
    <property type="evidence" value="ECO:0007669"/>
    <property type="project" value="TreeGrafter"/>
</dbReference>
<evidence type="ECO:0000256" key="5">
    <source>
        <dbReference type="ARBA" id="ARBA00022801"/>
    </source>
</evidence>
<comment type="cofactor">
    <cofactor evidence="1">
        <name>Zn(2+)</name>
        <dbReference type="ChEBI" id="CHEBI:29105"/>
    </cofactor>
</comment>
<evidence type="ECO:0000256" key="1">
    <source>
        <dbReference type="ARBA" id="ARBA00001947"/>
    </source>
</evidence>
<dbReference type="InterPro" id="IPR013022">
    <property type="entry name" value="Xyl_isomerase-like_TIM-brl"/>
</dbReference>
<evidence type="ECO:0000256" key="7">
    <source>
        <dbReference type="ARBA" id="ARBA00023204"/>
    </source>
</evidence>
<evidence type="ECO:0000256" key="2">
    <source>
        <dbReference type="ARBA" id="ARBA00005340"/>
    </source>
</evidence>
<keyword evidence="5" id="KW-0378">Hydrolase</keyword>
<evidence type="ECO:0000313" key="10">
    <source>
        <dbReference type="Proteomes" id="UP000886891"/>
    </source>
</evidence>
<dbReference type="InterPro" id="IPR036237">
    <property type="entry name" value="Xyl_isomerase-like_sf"/>
</dbReference>
<dbReference type="SMART" id="SM00518">
    <property type="entry name" value="AP2Ec"/>
    <property type="match status" value="1"/>
</dbReference>
<dbReference type="GO" id="GO:0008270">
    <property type="term" value="F:zinc ion binding"/>
    <property type="evidence" value="ECO:0007669"/>
    <property type="project" value="InterPro"/>
</dbReference>
<protein>
    <submittedName>
        <fullName evidence="9">TIM barrel protein</fullName>
    </submittedName>
</protein>
<keyword evidence="7" id="KW-0234">DNA repair</keyword>
<feature type="domain" description="Xylose isomerase-like TIM barrel" evidence="8">
    <location>
        <begin position="26"/>
        <end position="272"/>
    </location>
</feature>
<dbReference type="Pfam" id="PF01261">
    <property type="entry name" value="AP_endonuc_2"/>
    <property type="match status" value="1"/>
</dbReference>
<dbReference type="Proteomes" id="UP000886891">
    <property type="component" value="Unassembled WGS sequence"/>
</dbReference>
<evidence type="ECO:0000259" key="8">
    <source>
        <dbReference type="Pfam" id="PF01261"/>
    </source>
</evidence>
<dbReference type="InterPro" id="IPR018246">
    <property type="entry name" value="AP_endonuc_F2_Zn_BS"/>
</dbReference>
<dbReference type="GO" id="GO:0003906">
    <property type="term" value="F:DNA-(apurinic or apyrimidinic site) endonuclease activity"/>
    <property type="evidence" value="ECO:0007669"/>
    <property type="project" value="TreeGrafter"/>
</dbReference>
<dbReference type="GO" id="GO:0006284">
    <property type="term" value="P:base-excision repair"/>
    <property type="evidence" value="ECO:0007669"/>
    <property type="project" value="TreeGrafter"/>
</dbReference>
<evidence type="ECO:0000313" key="9">
    <source>
        <dbReference type="EMBL" id="HIV00068.1"/>
    </source>
</evidence>
<accession>A0A9D1SWX1</accession>
<evidence type="ECO:0000256" key="6">
    <source>
        <dbReference type="ARBA" id="ARBA00022833"/>
    </source>
</evidence>
<keyword evidence="6" id="KW-0862">Zinc</keyword>
<dbReference type="SUPFAM" id="SSF51658">
    <property type="entry name" value="Xylose isomerase-like"/>
    <property type="match status" value="1"/>
</dbReference>
<reference evidence="9" key="1">
    <citation type="submission" date="2020-10" db="EMBL/GenBank/DDBJ databases">
        <authorList>
            <person name="Gilroy R."/>
        </authorList>
    </citation>
    <scope>NUCLEOTIDE SEQUENCE</scope>
    <source>
        <strain evidence="9">23406</strain>
    </source>
</reference>
<evidence type="ECO:0000256" key="4">
    <source>
        <dbReference type="ARBA" id="ARBA00022763"/>
    </source>
</evidence>